<comment type="caution">
    <text evidence="1">The sequence shown here is derived from an EMBL/GenBank/DDBJ whole genome shotgun (WGS) entry which is preliminary data.</text>
</comment>
<accession>A0A8H2LDM9</accession>
<evidence type="ECO:0000313" key="1">
    <source>
        <dbReference type="EMBL" id="TYB73126.1"/>
    </source>
</evidence>
<name>A0A8H2LDM9_9FLAO</name>
<dbReference type="Proteomes" id="UP000323324">
    <property type="component" value="Unassembled WGS sequence"/>
</dbReference>
<proteinExistence type="predicted"/>
<dbReference type="InterPro" id="IPR045607">
    <property type="entry name" value="DUF6452"/>
</dbReference>
<gene>
    <name evidence="1" type="ORF">ES676_10245</name>
</gene>
<organism evidence="1 2">
    <name type="scientific">Bizionia saleffrena</name>
    <dbReference type="NCBI Taxonomy" id="291189"/>
    <lineage>
        <taxon>Bacteria</taxon>
        <taxon>Pseudomonadati</taxon>
        <taxon>Bacteroidota</taxon>
        <taxon>Flavobacteriia</taxon>
        <taxon>Flavobacteriales</taxon>
        <taxon>Flavobacteriaceae</taxon>
        <taxon>Bizionia</taxon>
    </lineage>
</organism>
<reference evidence="1 2" key="1">
    <citation type="submission" date="2019-08" db="EMBL/GenBank/DDBJ databases">
        <title>Genomes of Antarctic Bizionia species.</title>
        <authorList>
            <person name="Bowman J.P."/>
        </authorList>
    </citation>
    <scope>NUCLEOTIDE SEQUENCE [LARGE SCALE GENOMIC DNA]</scope>
    <source>
        <strain evidence="1 2">HFD</strain>
    </source>
</reference>
<sequence>MKKIIALLLLALTITLSCERDDICSGETPTTPRLIIDFLDLSTITLENPKNVTKFRAETVEDMRVLDDYNIKTIDQVILPLKTNDTVTKFRFYKDYAISDNDTPDDTSDDFITGNPDIITIEYATENVYVSRACGYKSIFKNITITVEDDGDNWVQVIQPVNDNQTIENEDNPHFNIFH</sequence>
<evidence type="ECO:0000313" key="2">
    <source>
        <dbReference type="Proteomes" id="UP000323324"/>
    </source>
</evidence>
<keyword evidence="2" id="KW-1185">Reference proteome</keyword>
<dbReference type="AlphaFoldDB" id="A0A8H2LDM9"/>
<protein>
    <submittedName>
        <fullName evidence="1">Uncharacterized protein</fullName>
    </submittedName>
</protein>
<dbReference type="RefSeq" id="WP_148370232.1">
    <property type="nucleotide sequence ID" value="NZ_VSKM01000009.1"/>
</dbReference>
<dbReference type="PROSITE" id="PS51257">
    <property type="entry name" value="PROKAR_LIPOPROTEIN"/>
    <property type="match status" value="1"/>
</dbReference>
<dbReference type="Pfam" id="PF20050">
    <property type="entry name" value="DUF6452"/>
    <property type="match status" value="1"/>
</dbReference>
<dbReference type="EMBL" id="VSKM01000009">
    <property type="protein sequence ID" value="TYB73126.1"/>
    <property type="molecule type" value="Genomic_DNA"/>
</dbReference>